<dbReference type="RefSeq" id="WP_240574596.1">
    <property type="nucleotide sequence ID" value="NZ_CP136709.1"/>
</dbReference>
<reference evidence="1" key="1">
    <citation type="submission" date="2022-02" db="EMBL/GenBank/DDBJ databases">
        <title>Aestuariibaculum sp., a marine bacterium isolated from sediment in Guangxi.</title>
        <authorList>
            <person name="Ying J."/>
        </authorList>
    </citation>
    <scope>NUCLEOTIDE SEQUENCE</scope>
    <source>
        <strain evidence="1">L182</strain>
    </source>
</reference>
<evidence type="ECO:0000313" key="2">
    <source>
        <dbReference type="Proteomes" id="UP001156141"/>
    </source>
</evidence>
<accession>A0ABS9RKP3</accession>
<dbReference type="SUPFAM" id="SSF160574">
    <property type="entry name" value="BT0923-like"/>
    <property type="match status" value="1"/>
</dbReference>
<protein>
    <submittedName>
        <fullName evidence="1">Uncharacterized protein</fullName>
    </submittedName>
</protein>
<gene>
    <name evidence="1" type="ORF">MKW35_12885</name>
</gene>
<sequence length="163" mass="18989">MWFVNLGFSQDRGWEFHGVILDDIVVTNINRNYLANVLEDDIANSIRELEIKAAQHDVSNSYKFDGRDEAFKVWHVGSEGYIGAYYDKEGVILSTVEKYKNVRLPKHIRNAVSVEFPDWLVDQSHYTVYYDRGKSSDKTYKVLLRKGNNTRKLKLDSEGLMKY</sequence>
<organism evidence="1 2">
    <name type="scientific">Aestuariibaculum lutulentum</name>
    <dbReference type="NCBI Taxonomy" id="2920935"/>
    <lineage>
        <taxon>Bacteria</taxon>
        <taxon>Pseudomonadati</taxon>
        <taxon>Bacteroidota</taxon>
        <taxon>Flavobacteriia</taxon>
        <taxon>Flavobacteriales</taxon>
        <taxon>Flavobacteriaceae</taxon>
    </lineage>
</organism>
<proteinExistence type="predicted"/>
<dbReference type="EMBL" id="JAKVQD010000005">
    <property type="protein sequence ID" value="MCH4553517.1"/>
    <property type="molecule type" value="Genomic_DNA"/>
</dbReference>
<evidence type="ECO:0000313" key="1">
    <source>
        <dbReference type="EMBL" id="MCH4553517.1"/>
    </source>
</evidence>
<comment type="caution">
    <text evidence="1">The sequence shown here is derived from an EMBL/GenBank/DDBJ whole genome shotgun (WGS) entry which is preliminary data.</text>
</comment>
<dbReference type="Proteomes" id="UP001156141">
    <property type="component" value="Unassembled WGS sequence"/>
</dbReference>
<keyword evidence="2" id="KW-1185">Reference proteome</keyword>
<name>A0ABS9RKP3_9FLAO</name>